<evidence type="ECO:0000256" key="3">
    <source>
        <dbReference type="ARBA" id="ARBA00023015"/>
    </source>
</evidence>
<gene>
    <name evidence="8" type="ORF">GI584_20310</name>
</gene>
<evidence type="ECO:0000256" key="1">
    <source>
        <dbReference type="ARBA" id="ARBA00022553"/>
    </source>
</evidence>
<dbReference type="SUPFAM" id="SSF52172">
    <property type="entry name" value="CheY-like"/>
    <property type="match status" value="1"/>
</dbReference>
<dbReference type="InterPro" id="IPR001789">
    <property type="entry name" value="Sig_transdc_resp-reg_receiver"/>
</dbReference>
<accession>A0A5Q2TR88</accession>
<evidence type="ECO:0000256" key="4">
    <source>
        <dbReference type="ARBA" id="ARBA00023125"/>
    </source>
</evidence>
<keyword evidence="2" id="KW-0902">Two-component regulatory system</keyword>
<keyword evidence="1 6" id="KW-0597">Phosphoprotein</keyword>
<name>A0A5Q2TR88_9BACI</name>
<sequence length="76" mass="8806">MNILIAEDEKRVRNNIADFIASLDQNYQIKGRASNGIEALQCLERHQIDLLLVDIQMPKMDGLSLIKRAHKKWPYT</sequence>
<dbReference type="PROSITE" id="PS50110">
    <property type="entry name" value="RESPONSE_REGULATORY"/>
    <property type="match status" value="1"/>
</dbReference>
<dbReference type="GO" id="GO:0032993">
    <property type="term" value="C:protein-DNA complex"/>
    <property type="evidence" value="ECO:0007669"/>
    <property type="project" value="TreeGrafter"/>
</dbReference>
<feature type="domain" description="Response regulatory" evidence="7">
    <location>
        <begin position="2"/>
        <end position="76"/>
    </location>
</feature>
<feature type="modified residue" description="4-aspartylphosphate" evidence="6">
    <location>
        <position position="54"/>
    </location>
</feature>
<dbReference type="AlphaFoldDB" id="A0A5Q2TR88"/>
<dbReference type="InterPro" id="IPR039420">
    <property type="entry name" value="WalR-like"/>
</dbReference>
<organism evidence="8 9">
    <name type="scientific">Gracilibacillus salitolerans</name>
    <dbReference type="NCBI Taxonomy" id="2663022"/>
    <lineage>
        <taxon>Bacteria</taxon>
        <taxon>Bacillati</taxon>
        <taxon>Bacillota</taxon>
        <taxon>Bacilli</taxon>
        <taxon>Bacillales</taxon>
        <taxon>Bacillaceae</taxon>
        <taxon>Gracilibacillus</taxon>
    </lineage>
</organism>
<dbReference type="Pfam" id="PF00072">
    <property type="entry name" value="Response_reg"/>
    <property type="match status" value="1"/>
</dbReference>
<protein>
    <submittedName>
        <fullName evidence="8">Response regulator</fullName>
    </submittedName>
</protein>
<evidence type="ECO:0000259" key="7">
    <source>
        <dbReference type="PROSITE" id="PS50110"/>
    </source>
</evidence>
<dbReference type="EMBL" id="CP045915">
    <property type="protein sequence ID" value="QGH36240.1"/>
    <property type="molecule type" value="Genomic_DNA"/>
</dbReference>
<dbReference type="GO" id="GO:0005829">
    <property type="term" value="C:cytosol"/>
    <property type="evidence" value="ECO:0007669"/>
    <property type="project" value="TreeGrafter"/>
</dbReference>
<dbReference type="GO" id="GO:0006355">
    <property type="term" value="P:regulation of DNA-templated transcription"/>
    <property type="evidence" value="ECO:0007669"/>
    <property type="project" value="TreeGrafter"/>
</dbReference>
<reference evidence="8 9" key="1">
    <citation type="submission" date="2019-11" db="EMBL/GenBank/DDBJ databases">
        <title>Gracilibacillus salitolerans sp. nov., a moderate halophile isolated from a saline soil in northwest China.</title>
        <authorList>
            <person name="Gan L."/>
        </authorList>
    </citation>
    <scope>NUCLEOTIDE SEQUENCE [LARGE SCALE GENOMIC DNA]</scope>
    <source>
        <strain evidence="8 9">SCU50</strain>
    </source>
</reference>
<keyword evidence="3" id="KW-0805">Transcription regulation</keyword>
<dbReference type="InterPro" id="IPR011006">
    <property type="entry name" value="CheY-like_superfamily"/>
</dbReference>
<dbReference type="KEGG" id="grc:GI584_20310"/>
<evidence type="ECO:0000256" key="2">
    <source>
        <dbReference type="ARBA" id="ARBA00023012"/>
    </source>
</evidence>
<keyword evidence="4" id="KW-0238">DNA-binding</keyword>
<dbReference type="RefSeq" id="WP_153792414.1">
    <property type="nucleotide sequence ID" value="NZ_CP045915.1"/>
</dbReference>
<evidence type="ECO:0000313" key="9">
    <source>
        <dbReference type="Proteomes" id="UP000339690"/>
    </source>
</evidence>
<proteinExistence type="predicted"/>
<dbReference type="PANTHER" id="PTHR48111">
    <property type="entry name" value="REGULATOR OF RPOS"/>
    <property type="match status" value="1"/>
</dbReference>
<dbReference type="GO" id="GO:0000976">
    <property type="term" value="F:transcription cis-regulatory region binding"/>
    <property type="evidence" value="ECO:0007669"/>
    <property type="project" value="TreeGrafter"/>
</dbReference>
<evidence type="ECO:0000256" key="6">
    <source>
        <dbReference type="PROSITE-ProRule" id="PRU00169"/>
    </source>
</evidence>
<dbReference type="Proteomes" id="UP000339690">
    <property type="component" value="Chromosome"/>
</dbReference>
<dbReference type="GO" id="GO:0000156">
    <property type="term" value="F:phosphorelay response regulator activity"/>
    <property type="evidence" value="ECO:0007669"/>
    <property type="project" value="TreeGrafter"/>
</dbReference>
<dbReference type="Gene3D" id="3.40.50.2300">
    <property type="match status" value="1"/>
</dbReference>
<keyword evidence="5" id="KW-0804">Transcription</keyword>
<evidence type="ECO:0000256" key="5">
    <source>
        <dbReference type="ARBA" id="ARBA00023163"/>
    </source>
</evidence>
<evidence type="ECO:0000313" key="8">
    <source>
        <dbReference type="EMBL" id="QGH36240.1"/>
    </source>
</evidence>
<dbReference type="PANTHER" id="PTHR48111:SF1">
    <property type="entry name" value="TWO-COMPONENT RESPONSE REGULATOR ORR33"/>
    <property type="match status" value="1"/>
</dbReference>
<keyword evidence="9" id="KW-1185">Reference proteome</keyword>